<dbReference type="Pfam" id="PF00460">
    <property type="entry name" value="Flg_bb_rod"/>
    <property type="match status" value="1"/>
</dbReference>
<feature type="region of interest" description="Disordered" evidence="1">
    <location>
        <begin position="58"/>
        <end position="77"/>
    </location>
</feature>
<dbReference type="InterPro" id="IPR001444">
    <property type="entry name" value="Flag_bb_rod_N"/>
</dbReference>
<comment type="caution">
    <text evidence="3">The sequence shown here is derived from an EMBL/GenBank/DDBJ whole genome shotgun (WGS) entry which is preliminary data.</text>
</comment>
<dbReference type="AlphaFoldDB" id="X0WHU9"/>
<protein>
    <recommendedName>
        <fullName evidence="2">Flagellar basal body rod protein N-terminal domain-containing protein</fullName>
    </recommendedName>
</protein>
<proteinExistence type="predicted"/>
<evidence type="ECO:0000313" key="3">
    <source>
        <dbReference type="EMBL" id="GAG24073.1"/>
    </source>
</evidence>
<evidence type="ECO:0000259" key="2">
    <source>
        <dbReference type="Pfam" id="PF00460"/>
    </source>
</evidence>
<feature type="domain" description="Flagellar basal body rod protein N-terminal" evidence="2">
    <location>
        <begin position="16"/>
        <end position="42"/>
    </location>
</feature>
<feature type="non-terminal residue" evidence="3">
    <location>
        <position position="77"/>
    </location>
</feature>
<reference evidence="3" key="1">
    <citation type="journal article" date="2014" name="Front. Microbiol.">
        <title>High frequency of phylogenetically diverse reductive dehalogenase-homologous genes in deep subseafloor sedimentary metagenomes.</title>
        <authorList>
            <person name="Kawai M."/>
            <person name="Futagami T."/>
            <person name="Toyoda A."/>
            <person name="Takaki Y."/>
            <person name="Nishi S."/>
            <person name="Hori S."/>
            <person name="Arai W."/>
            <person name="Tsubouchi T."/>
            <person name="Morono Y."/>
            <person name="Uchiyama I."/>
            <person name="Ito T."/>
            <person name="Fujiyama A."/>
            <person name="Inagaki F."/>
            <person name="Takami H."/>
        </authorList>
    </citation>
    <scope>NUCLEOTIDE SEQUENCE</scope>
    <source>
        <strain evidence="3">Expedition CK06-06</strain>
    </source>
</reference>
<gene>
    <name evidence="3" type="ORF">S01H1_59002</name>
</gene>
<sequence length="77" mass="8392">MFISNLTDRGAMPALIGTLAFNEARLKVIAENVANATTPGYRAKRLDARSFQAALRQALDARSSDPNRPFVIKDTGQ</sequence>
<organism evidence="3">
    <name type="scientific">marine sediment metagenome</name>
    <dbReference type="NCBI Taxonomy" id="412755"/>
    <lineage>
        <taxon>unclassified sequences</taxon>
        <taxon>metagenomes</taxon>
        <taxon>ecological metagenomes</taxon>
    </lineage>
</organism>
<evidence type="ECO:0000256" key="1">
    <source>
        <dbReference type="SAM" id="MobiDB-lite"/>
    </source>
</evidence>
<accession>X0WHU9</accession>
<dbReference type="EMBL" id="BARS01038566">
    <property type="protein sequence ID" value="GAG24073.1"/>
    <property type="molecule type" value="Genomic_DNA"/>
</dbReference>
<name>X0WHU9_9ZZZZ</name>